<reference evidence="8 9" key="1">
    <citation type="submission" date="2019-12" db="EMBL/GenBank/DDBJ databases">
        <title>Genomic-based taxomic classification of the family Erythrobacteraceae.</title>
        <authorList>
            <person name="Xu L."/>
        </authorList>
    </citation>
    <scope>NUCLEOTIDE SEQUENCE [LARGE SCALE GENOMIC DNA]</scope>
    <source>
        <strain evidence="8 9">KEMB 9005-328</strain>
    </source>
</reference>
<feature type="transmembrane region" description="Helical" evidence="6">
    <location>
        <begin position="157"/>
        <end position="174"/>
    </location>
</feature>
<dbReference type="Proteomes" id="UP000439780">
    <property type="component" value="Unassembled WGS sequence"/>
</dbReference>
<dbReference type="OrthoDB" id="9812899at2"/>
<dbReference type="PANTHER" id="PTHR22911:SF6">
    <property type="entry name" value="SOLUTE CARRIER FAMILY 35 MEMBER G1"/>
    <property type="match status" value="1"/>
</dbReference>
<dbReference type="AlphaFoldDB" id="A0A845AA68"/>
<accession>A0A845AA68</accession>
<evidence type="ECO:0000313" key="8">
    <source>
        <dbReference type="EMBL" id="MXP27292.1"/>
    </source>
</evidence>
<evidence type="ECO:0000256" key="5">
    <source>
        <dbReference type="ARBA" id="ARBA00023136"/>
    </source>
</evidence>
<feature type="domain" description="EamA" evidence="7">
    <location>
        <begin position="17"/>
        <end position="145"/>
    </location>
</feature>
<organism evidence="8 9">
    <name type="scientific">Qipengyuania algicida</name>
    <dbReference type="NCBI Taxonomy" id="1836209"/>
    <lineage>
        <taxon>Bacteria</taxon>
        <taxon>Pseudomonadati</taxon>
        <taxon>Pseudomonadota</taxon>
        <taxon>Alphaproteobacteria</taxon>
        <taxon>Sphingomonadales</taxon>
        <taxon>Erythrobacteraceae</taxon>
        <taxon>Qipengyuania</taxon>
    </lineage>
</organism>
<evidence type="ECO:0000256" key="1">
    <source>
        <dbReference type="ARBA" id="ARBA00004141"/>
    </source>
</evidence>
<comment type="similarity">
    <text evidence="2">Belongs to the drug/metabolite transporter (DMT) superfamily. 10 TMS drug/metabolite exporter (DME) (TC 2.A.7.3) family.</text>
</comment>
<feature type="transmembrane region" description="Helical" evidence="6">
    <location>
        <begin position="46"/>
        <end position="66"/>
    </location>
</feature>
<evidence type="ECO:0000256" key="3">
    <source>
        <dbReference type="ARBA" id="ARBA00022692"/>
    </source>
</evidence>
<dbReference type="Pfam" id="PF00892">
    <property type="entry name" value="EamA"/>
    <property type="match status" value="2"/>
</dbReference>
<protein>
    <submittedName>
        <fullName evidence="8">EamA family transporter</fullName>
    </submittedName>
</protein>
<keyword evidence="3 6" id="KW-0812">Transmembrane</keyword>
<feature type="transmembrane region" description="Helical" evidence="6">
    <location>
        <begin position="78"/>
        <end position="97"/>
    </location>
</feature>
<feature type="domain" description="EamA" evidence="7">
    <location>
        <begin position="157"/>
        <end position="287"/>
    </location>
</feature>
<keyword evidence="4 6" id="KW-1133">Transmembrane helix</keyword>
<feature type="transmembrane region" description="Helical" evidence="6">
    <location>
        <begin position="245"/>
        <end position="264"/>
    </location>
</feature>
<feature type="transmembrane region" description="Helical" evidence="6">
    <location>
        <begin position="214"/>
        <end position="233"/>
    </location>
</feature>
<dbReference type="PANTHER" id="PTHR22911">
    <property type="entry name" value="ACYL-MALONYL CONDENSING ENZYME-RELATED"/>
    <property type="match status" value="1"/>
</dbReference>
<name>A0A845AA68_9SPHN</name>
<gene>
    <name evidence="8" type="ORF">GRI58_00455</name>
</gene>
<dbReference type="RefSeq" id="WP_160751596.1">
    <property type="nucleotide sequence ID" value="NZ_WTYA01000001.1"/>
</dbReference>
<keyword evidence="5 6" id="KW-0472">Membrane</keyword>
<feature type="transmembrane region" description="Helical" evidence="6">
    <location>
        <begin position="270"/>
        <end position="288"/>
    </location>
</feature>
<dbReference type="InterPro" id="IPR000620">
    <property type="entry name" value="EamA_dom"/>
</dbReference>
<feature type="transmembrane region" description="Helical" evidence="6">
    <location>
        <begin position="103"/>
        <end position="121"/>
    </location>
</feature>
<comment type="subcellular location">
    <subcellularLocation>
        <location evidence="1">Membrane</location>
        <topology evidence="1">Multi-pass membrane protein</topology>
    </subcellularLocation>
</comment>
<dbReference type="GO" id="GO:0016020">
    <property type="term" value="C:membrane"/>
    <property type="evidence" value="ECO:0007669"/>
    <property type="project" value="UniProtKB-SubCell"/>
</dbReference>
<dbReference type="SUPFAM" id="SSF103481">
    <property type="entry name" value="Multidrug resistance efflux transporter EmrE"/>
    <property type="match status" value="2"/>
</dbReference>
<evidence type="ECO:0000313" key="9">
    <source>
        <dbReference type="Proteomes" id="UP000439780"/>
    </source>
</evidence>
<feature type="transmembrane region" description="Helical" evidence="6">
    <location>
        <begin position="128"/>
        <end position="145"/>
    </location>
</feature>
<evidence type="ECO:0000256" key="4">
    <source>
        <dbReference type="ARBA" id="ARBA00022989"/>
    </source>
</evidence>
<sequence>MDGSIAQPRPFLALGLRLATALALSTMAMMVKLASLHGVQLIELLFWRQALTFPIVIGVLATLGRIHRMRTNRVAAHVRRAVVGIVSMGFVYGALTLLPLAEATTLSFTTPLFAVLLSVLMFREKVGVYRWSAVALGFLGVVVVLQPTGNIGHVDPFGVAVGLIAALLVAVVSFQIQDLNRTEHPFAIVSWFTGLTAPLLALALPFVASQHDQTTWLIIVGMAVSGATAQMLITSSLRFGSAATIIVMDYTALIWATIYGWLVFDQLPPAMLALGAPLIIAAGLVITWREHVLHKTKALAGTLPPESS</sequence>
<evidence type="ECO:0000256" key="6">
    <source>
        <dbReference type="SAM" id="Phobius"/>
    </source>
</evidence>
<evidence type="ECO:0000259" key="7">
    <source>
        <dbReference type="Pfam" id="PF00892"/>
    </source>
</evidence>
<evidence type="ECO:0000256" key="2">
    <source>
        <dbReference type="ARBA" id="ARBA00009853"/>
    </source>
</evidence>
<keyword evidence="9" id="KW-1185">Reference proteome</keyword>
<comment type="caution">
    <text evidence="8">The sequence shown here is derived from an EMBL/GenBank/DDBJ whole genome shotgun (WGS) entry which is preliminary data.</text>
</comment>
<proteinExistence type="inferred from homology"/>
<dbReference type="InterPro" id="IPR037185">
    <property type="entry name" value="EmrE-like"/>
</dbReference>
<feature type="transmembrane region" description="Helical" evidence="6">
    <location>
        <begin position="186"/>
        <end position="208"/>
    </location>
</feature>
<dbReference type="EMBL" id="WTYA01000001">
    <property type="protein sequence ID" value="MXP27292.1"/>
    <property type="molecule type" value="Genomic_DNA"/>
</dbReference>